<dbReference type="Proteomes" id="UP000235672">
    <property type="component" value="Unassembled WGS sequence"/>
</dbReference>
<evidence type="ECO:0000313" key="3">
    <source>
        <dbReference type="Proteomes" id="UP000235672"/>
    </source>
</evidence>
<dbReference type="OrthoDB" id="3502101at2759"/>
<dbReference type="AlphaFoldDB" id="A0A2J6PTT1"/>
<keyword evidence="3" id="KW-1185">Reference proteome</keyword>
<feature type="region of interest" description="Disordered" evidence="1">
    <location>
        <begin position="83"/>
        <end position="113"/>
    </location>
</feature>
<name>A0A2J6PTT1_9HELO</name>
<reference evidence="2 3" key="1">
    <citation type="submission" date="2016-05" db="EMBL/GenBank/DDBJ databases">
        <title>A degradative enzymes factory behind the ericoid mycorrhizal symbiosis.</title>
        <authorList>
            <consortium name="DOE Joint Genome Institute"/>
            <person name="Martino E."/>
            <person name="Morin E."/>
            <person name="Grelet G."/>
            <person name="Kuo A."/>
            <person name="Kohler A."/>
            <person name="Daghino S."/>
            <person name="Barry K."/>
            <person name="Choi C."/>
            <person name="Cichocki N."/>
            <person name="Clum A."/>
            <person name="Copeland A."/>
            <person name="Hainaut M."/>
            <person name="Haridas S."/>
            <person name="Labutti K."/>
            <person name="Lindquist E."/>
            <person name="Lipzen A."/>
            <person name="Khouja H.-R."/>
            <person name="Murat C."/>
            <person name="Ohm R."/>
            <person name="Olson A."/>
            <person name="Spatafora J."/>
            <person name="Veneault-Fourrey C."/>
            <person name="Henrissat B."/>
            <person name="Grigoriev I."/>
            <person name="Martin F."/>
            <person name="Perotto S."/>
        </authorList>
    </citation>
    <scope>NUCLEOTIDE SEQUENCE [LARGE SCALE GENOMIC DNA]</scope>
    <source>
        <strain evidence="2 3">UAMH 7357</strain>
    </source>
</reference>
<proteinExistence type="predicted"/>
<gene>
    <name evidence="2" type="ORF">NA56DRAFT_267327</name>
</gene>
<feature type="region of interest" description="Disordered" evidence="1">
    <location>
        <begin position="219"/>
        <end position="252"/>
    </location>
</feature>
<dbReference type="EMBL" id="KZ613499">
    <property type="protein sequence ID" value="PMD17445.1"/>
    <property type="molecule type" value="Genomic_DNA"/>
</dbReference>
<accession>A0A2J6PTT1</accession>
<feature type="compositionally biased region" description="Polar residues" evidence="1">
    <location>
        <begin position="83"/>
        <end position="96"/>
    </location>
</feature>
<protein>
    <submittedName>
        <fullName evidence="2">Uncharacterized protein</fullName>
    </submittedName>
</protein>
<evidence type="ECO:0000256" key="1">
    <source>
        <dbReference type="SAM" id="MobiDB-lite"/>
    </source>
</evidence>
<organism evidence="2 3">
    <name type="scientific">Hyaloscypha hepaticicola</name>
    <dbReference type="NCBI Taxonomy" id="2082293"/>
    <lineage>
        <taxon>Eukaryota</taxon>
        <taxon>Fungi</taxon>
        <taxon>Dikarya</taxon>
        <taxon>Ascomycota</taxon>
        <taxon>Pezizomycotina</taxon>
        <taxon>Leotiomycetes</taxon>
        <taxon>Helotiales</taxon>
        <taxon>Hyaloscyphaceae</taxon>
        <taxon>Hyaloscypha</taxon>
    </lineage>
</organism>
<sequence>MAHQNHNIENNDETYEPIDQWELECFRCRKPISADRPPNYNSENCSCVEVGTHSADAGAYFSQPMIREQPMYNYDSTTRTYYHNQSPQSYASSNLSGPCPEGPEREDPNTHFAGGYLPLGPSIGLNEAQHRRTASFNSNLSFPMLRFLGERDLYYDSTEQVPTNTRFLSQDLHIQSHTSNKVQRGTKRSKKSYMSMQSSGSNETGFVSWGLMDPVAETGAWTGERRDERPGEGYGYASALSGLEDLSMHDEN</sequence>
<evidence type="ECO:0000313" key="2">
    <source>
        <dbReference type="EMBL" id="PMD17445.1"/>
    </source>
</evidence>